<name>A0A224XAT5_9LACT</name>
<proteinExistence type="predicted"/>
<protein>
    <submittedName>
        <fullName evidence="1">Uncharacterized protein</fullName>
    </submittedName>
</protein>
<gene>
    <name evidence="1" type="ORF">RsY01_350</name>
</gene>
<accession>A0A224XAT5</accession>
<dbReference type="EMBL" id="BEDT01000001">
    <property type="protein sequence ID" value="GAX46771.1"/>
    <property type="molecule type" value="Genomic_DNA"/>
</dbReference>
<dbReference type="AlphaFoldDB" id="A0A224XAT5"/>
<sequence length="92" mass="10491">MSDYGDAALLIMDFLEVDDIEYAELLEKHPVITVYETRLRNTLDNLAGTEGETERSEGDVTRKFASKIIPDEIRAALKKYVKVQPTQKAVRF</sequence>
<evidence type="ECO:0000313" key="2">
    <source>
        <dbReference type="Proteomes" id="UP000218689"/>
    </source>
</evidence>
<dbReference type="Proteomes" id="UP000218689">
    <property type="component" value="Unassembled WGS sequence"/>
</dbReference>
<evidence type="ECO:0000313" key="1">
    <source>
        <dbReference type="EMBL" id="GAX46771.1"/>
    </source>
</evidence>
<reference evidence="2" key="1">
    <citation type="submission" date="2017-08" db="EMBL/GenBank/DDBJ databases">
        <title>Draft genome sequence of Lactococcus sp. strain Rs-Y01, isolated from the gut of the lower termite Reticulitermes speratus.</title>
        <authorList>
            <person name="Ohkuma M."/>
            <person name="Yuki M."/>
        </authorList>
    </citation>
    <scope>NUCLEOTIDE SEQUENCE [LARGE SCALE GENOMIC DNA]</scope>
    <source>
        <strain evidence="2">Rs-Y01</strain>
    </source>
</reference>
<organism evidence="1 2">
    <name type="scientific">Pseudolactococcus reticulitermitis</name>
    <dbReference type="NCBI Taxonomy" id="2025039"/>
    <lineage>
        <taxon>Bacteria</taxon>
        <taxon>Bacillati</taxon>
        <taxon>Bacillota</taxon>
        <taxon>Bacilli</taxon>
        <taxon>Lactobacillales</taxon>
        <taxon>Streptococcaceae</taxon>
        <taxon>Pseudolactococcus</taxon>
    </lineage>
</organism>
<dbReference type="OrthoDB" id="2059080at2"/>
<comment type="caution">
    <text evidence="1">The sequence shown here is derived from an EMBL/GenBank/DDBJ whole genome shotgun (WGS) entry which is preliminary data.</text>
</comment>
<keyword evidence="2" id="KW-1185">Reference proteome</keyword>
<dbReference type="RefSeq" id="WP_094783842.1">
    <property type="nucleotide sequence ID" value="NZ_BEDT01000001.1"/>
</dbReference>